<proteinExistence type="predicted"/>
<evidence type="ECO:0000313" key="2">
    <source>
        <dbReference type="EMBL" id="MCI70470.1"/>
    </source>
</evidence>
<feature type="non-terminal residue" evidence="2">
    <location>
        <position position="1"/>
    </location>
</feature>
<comment type="caution">
    <text evidence="2">The sequence shown here is derived from an EMBL/GenBank/DDBJ whole genome shotgun (WGS) entry which is preliminary data.</text>
</comment>
<name>A0A392UDG9_9FABA</name>
<sequence>EIERIARANLKAVRQAKQAARLAILDQPSQEEEEDTSSPYILEDEHIEMAEANPPPPPPPMRTLGDYGCNTQTRYLK</sequence>
<evidence type="ECO:0000256" key="1">
    <source>
        <dbReference type="SAM" id="MobiDB-lite"/>
    </source>
</evidence>
<protein>
    <submittedName>
        <fullName evidence="2">Uncharacterized protein</fullName>
    </submittedName>
</protein>
<dbReference type="AlphaFoldDB" id="A0A392UDG9"/>
<dbReference type="Proteomes" id="UP000265520">
    <property type="component" value="Unassembled WGS sequence"/>
</dbReference>
<keyword evidence="3" id="KW-1185">Reference proteome</keyword>
<feature type="region of interest" description="Disordered" evidence="1">
    <location>
        <begin position="50"/>
        <end position="77"/>
    </location>
</feature>
<dbReference type="EMBL" id="LXQA010776634">
    <property type="protein sequence ID" value="MCI70470.1"/>
    <property type="molecule type" value="Genomic_DNA"/>
</dbReference>
<evidence type="ECO:0000313" key="3">
    <source>
        <dbReference type="Proteomes" id="UP000265520"/>
    </source>
</evidence>
<organism evidence="2 3">
    <name type="scientific">Trifolium medium</name>
    <dbReference type="NCBI Taxonomy" id="97028"/>
    <lineage>
        <taxon>Eukaryota</taxon>
        <taxon>Viridiplantae</taxon>
        <taxon>Streptophyta</taxon>
        <taxon>Embryophyta</taxon>
        <taxon>Tracheophyta</taxon>
        <taxon>Spermatophyta</taxon>
        <taxon>Magnoliopsida</taxon>
        <taxon>eudicotyledons</taxon>
        <taxon>Gunneridae</taxon>
        <taxon>Pentapetalae</taxon>
        <taxon>rosids</taxon>
        <taxon>fabids</taxon>
        <taxon>Fabales</taxon>
        <taxon>Fabaceae</taxon>
        <taxon>Papilionoideae</taxon>
        <taxon>50 kb inversion clade</taxon>
        <taxon>NPAAA clade</taxon>
        <taxon>Hologalegina</taxon>
        <taxon>IRL clade</taxon>
        <taxon>Trifolieae</taxon>
        <taxon>Trifolium</taxon>
    </lineage>
</organism>
<reference evidence="2 3" key="1">
    <citation type="journal article" date="2018" name="Front. Plant Sci.">
        <title>Red Clover (Trifolium pratense) and Zigzag Clover (T. medium) - A Picture of Genomic Similarities and Differences.</title>
        <authorList>
            <person name="Dluhosova J."/>
            <person name="Istvanek J."/>
            <person name="Nedelnik J."/>
            <person name="Repkova J."/>
        </authorList>
    </citation>
    <scope>NUCLEOTIDE SEQUENCE [LARGE SCALE GENOMIC DNA]</scope>
    <source>
        <strain evidence="3">cv. 10/8</strain>
        <tissue evidence="2">Leaf</tissue>
    </source>
</reference>
<accession>A0A392UDG9</accession>